<dbReference type="InterPro" id="IPR046348">
    <property type="entry name" value="SIS_dom_sf"/>
</dbReference>
<dbReference type="SUPFAM" id="SSF46689">
    <property type="entry name" value="Homeodomain-like"/>
    <property type="match status" value="1"/>
</dbReference>
<organism evidence="6 8">
    <name type="scientific">Enterococcus haemoperoxidus ATCC BAA-382</name>
    <dbReference type="NCBI Taxonomy" id="1158608"/>
    <lineage>
        <taxon>Bacteria</taxon>
        <taxon>Bacillati</taxon>
        <taxon>Bacillota</taxon>
        <taxon>Bacilli</taxon>
        <taxon>Lactobacillales</taxon>
        <taxon>Enterococcaceae</taxon>
        <taxon>Enterococcus</taxon>
    </lineage>
</organism>
<evidence type="ECO:0000313" key="7">
    <source>
        <dbReference type="EMBL" id="EOT61605.1"/>
    </source>
</evidence>
<evidence type="ECO:0008006" key="10">
    <source>
        <dbReference type="Google" id="ProtNLM"/>
    </source>
</evidence>
<dbReference type="GO" id="GO:0003677">
    <property type="term" value="F:DNA binding"/>
    <property type="evidence" value="ECO:0007669"/>
    <property type="project" value="UniProtKB-KW"/>
</dbReference>
<dbReference type="InterPro" id="IPR001347">
    <property type="entry name" value="SIS_dom"/>
</dbReference>
<keyword evidence="9" id="KW-1185">Reference proteome</keyword>
<keyword evidence="3" id="KW-0804">Transcription</keyword>
<protein>
    <recommendedName>
        <fullName evidence="10">Phosphosugar-binding transcriptional regulator</fullName>
    </recommendedName>
</protein>
<dbReference type="GO" id="GO:1901135">
    <property type="term" value="P:carbohydrate derivative metabolic process"/>
    <property type="evidence" value="ECO:0007669"/>
    <property type="project" value="InterPro"/>
</dbReference>
<evidence type="ECO:0000313" key="6">
    <source>
        <dbReference type="EMBL" id="EOH92862.1"/>
    </source>
</evidence>
<dbReference type="Proteomes" id="UP000014197">
    <property type="component" value="Unassembled WGS sequence"/>
</dbReference>
<gene>
    <name evidence="7" type="ORF">I583_00587</name>
    <name evidence="6" type="ORF">UAW_02903</name>
</gene>
<dbReference type="GO" id="GO:0097367">
    <property type="term" value="F:carbohydrate derivative binding"/>
    <property type="evidence" value="ECO:0007669"/>
    <property type="project" value="InterPro"/>
</dbReference>
<dbReference type="PANTHER" id="PTHR30514">
    <property type="entry name" value="GLUCOKINASE"/>
    <property type="match status" value="1"/>
</dbReference>
<evidence type="ECO:0000256" key="3">
    <source>
        <dbReference type="ARBA" id="ARBA00023163"/>
    </source>
</evidence>
<keyword evidence="2" id="KW-0238">DNA-binding</keyword>
<sequence>MLEKISSVKQLSDADEVLQNYIFRNLETVFTRSAREIAAQIPCSPSTVTRFVRKCGFDSYHDFQRYVKNEVSQLAGKGMTDTISLEQIFVNQVFAENVLEQVETASVLLKQSSFIYCVGMGSSGIMASYAARKFNTIGFKAMYSNEPYAPFLSTQMKENNSVIIIFSSSGETAEIIEMVQLLKSSSNQIISITNTHNNTLARLSTINIPYYIEHQRLPYNFDLSSQIPTVALIEYLVAFCFNKKK</sequence>
<feature type="domain" description="HTH rpiR-type" evidence="4">
    <location>
        <begin position="1"/>
        <end position="74"/>
    </location>
</feature>
<feature type="domain" description="SIS" evidence="5">
    <location>
        <begin position="105"/>
        <end position="245"/>
    </location>
</feature>
<dbReference type="OrthoDB" id="1648815at2"/>
<comment type="caution">
    <text evidence="6">The sequence shown here is derived from an EMBL/GenBank/DDBJ whole genome shotgun (WGS) entry which is preliminary data.</text>
</comment>
<dbReference type="InterPro" id="IPR000281">
    <property type="entry name" value="HTH_RpiR"/>
</dbReference>
<evidence type="ECO:0000313" key="8">
    <source>
        <dbReference type="Proteomes" id="UP000013858"/>
    </source>
</evidence>
<dbReference type="Pfam" id="PF01418">
    <property type="entry name" value="HTH_6"/>
    <property type="match status" value="1"/>
</dbReference>
<reference evidence="7 9" key="2">
    <citation type="submission" date="2013-03" db="EMBL/GenBank/DDBJ databases">
        <title>The Genome Sequence of Enterococcus haemoperoxidus BAA-382 (PacBio/Illumina hybrid assembly).</title>
        <authorList>
            <consortium name="The Broad Institute Genomics Platform"/>
            <consortium name="The Broad Institute Genome Sequencing Center for Infectious Disease"/>
            <person name="Earl A."/>
            <person name="Russ C."/>
            <person name="Gilmore M."/>
            <person name="Surin D."/>
            <person name="Walker B."/>
            <person name="Young S."/>
            <person name="Zeng Q."/>
            <person name="Gargeya S."/>
            <person name="Fitzgerald M."/>
            <person name="Haas B."/>
            <person name="Abouelleil A."/>
            <person name="Allen A.W."/>
            <person name="Alvarado L."/>
            <person name="Arachchi H.M."/>
            <person name="Berlin A.M."/>
            <person name="Chapman S.B."/>
            <person name="Gainer-Dewar J."/>
            <person name="Goldberg J."/>
            <person name="Griggs A."/>
            <person name="Gujja S."/>
            <person name="Hansen M."/>
            <person name="Howarth C."/>
            <person name="Imamovic A."/>
            <person name="Ireland A."/>
            <person name="Larimer J."/>
            <person name="McCowan C."/>
            <person name="Murphy C."/>
            <person name="Pearson M."/>
            <person name="Poon T.W."/>
            <person name="Priest M."/>
            <person name="Roberts A."/>
            <person name="Saif S."/>
            <person name="Shea T."/>
            <person name="Sisk P."/>
            <person name="Sykes S."/>
            <person name="Wortman J."/>
            <person name="Nusbaum C."/>
            <person name="Birren B."/>
        </authorList>
    </citation>
    <scope>NUCLEOTIDE SEQUENCE [LARGE SCALE GENOMIC DNA]</scope>
    <source>
        <strain evidence="7 9">ATCC BAA-382</strain>
    </source>
</reference>
<dbReference type="PROSITE" id="PS51464">
    <property type="entry name" value="SIS"/>
    <property type="match status" value="1"/>
</dbReference>
<dbReference type="Gene3D" id="1.10.10.10">
    <property type="entry name" value="Winged helix-like DNA-binding domain superfamily/Winged helix DNA-binding domain"/>
    <property type="match status" value="1"/>
</dbReference>
<keyword evidence="1" id="KW-0805">Transcription regulation</keyword>
<dbReference type="InterPro" id="IPR047640">
    <property type="entry name" value="RpiR-like"/>
</dbReference>
<dbReference type="Pfam" id="PF01380">
    <property type="entry name" value="SIS"/>
    <property type="match status" value="1"/>
</dbReference>
<reference evidence="6 8" key="1">
    <citation type="submission" date="2013-02" db="EMBL/GenBank/DDBJ databases">
        <title>The Genome Sequence of Enterococcus haemoperoxidus BAA-382.</title>
        <authorList>
            <consortium name="The Broad Institute Genome Sequencing Platform"/>
            <consortium name="The Broad Institute Genome Sequencing Center for Infectious Disease"/>
            <person name="Earl A.M."/>
            <person name="Gilmore M.S."/>
            <person name="Lebreton F."/>
            <person name="Walker B."/>
            <person name="Young S.K."/>
            <person name="Zeng Q."/>
            <person name="Gargeya S."/>
            <person name="Fitzgerald M."/>
            <person name="Haas B."/>
            <person name="Abouelleil A."/>
            <person name="Alvarado L."/>
            <person name="Arachchi H.M."/>
            <person name="Berlin A.M."/>
            <person name="Chapman S.B."/>
            <person name="Dewar J."/>
            <person name="Goldberg J."/>
            <person name="Griggs A."/>
            <person name="Gujja S."/>
            <person name="Hansen M."/>
            <person name="Howarth C."/>
            <person name="Imamovic A."/>
            <person name="Larimer J."/>
            <person name="McCowan C."/>
            <person name="Murphy C."/>
            <person name="Neiman D."/>
            <person name="Pearson M."/>
            <person name="Priest M."/>
            <person name="Roberts A."/>
            <person name="Saif S."/>
            <person name="Shea T."/>
            <person name="Sisk P."/>
            <person name="Sykes S."/>
            <person name="Wortman J."/>
            <person name="Nusbaum C."/>
            <person name="Birren B."/>
        </authorList>
    </citation>
    <scope>NUCLEOTIDE SEQUENCE [LARGE SCALE GENOMIC DNA]</scope>
    <source>
        <strain evidence="6 8">ATCC BAA-382</strain>
    </source>
</reference>
<dbReference type="PANTHER" id="PTHR30514:SF1">
    <property type="entry name" value="HTH-TYPE TRANSCRIPTIONAL REGULATOR HEXR-RELATED"/>
    <property type="match status" value="1"/>
</dbReference>
<dbReference type="Gene3D" id="3.40.50.10490">
    <property type="entry name" value="Glucose-6-phosphate isomerase like protein, domain 1"/>
    <property type="match status" value="1"/>
</dbReference>
<name>R2Q8R0_9ENTE</name>
<dbReference type="InterPro" id="IPR036388">
    <property type="entry name" value="WH-like_DNA-bd_sf"/>
</dbReference>
<dbReference type="PATRIC" id="fig|1158608.3.peg.2837"/>
<accession>R2Q8R0</accession>
<dbReference type="EMBL" id="AJAR01000027">
    <property type="protein sequence ID" value="EOH92862.1"/>
    <property type="molecule type" value="Genomic_DNA"/>
</dbReference>
<dbReference type="InterPro" id="IPR009057">
    <property type="entry name" value="Homeodomain-like_sf"/>
</dbReference>
<dbReference type="STRING" id="155618.RV06_GL001881"/>
<dbReference type="InterPro" id="IPR035472">
    <property type="entry name" value="RpiR-like_SIS"/>
</dbReference>
<dbReference type="EMBL" id="ASVY01000002">
    <property type="protein sequence ID" value="EOT61605.1"/>
    <property type="molecule type" value="Genomic_DNA"/>
</dbReference>
<evidence type="ECO:0000256" key="2">
    <source>
        <dbReference type="ARBA" id="ARBA00023125"/>
    </source>
</evidence>
<dbReference type="SUPFAM" id="SSF53697">
    <property type="entry name" value="SIS domain"/>
    <property type="match status" value="1"/>
</dbReference>
<evidence type="ECO:0000256" key="1">
    <source>
        <dbReference type="ARBA" id="ARBA00023015"/>
    </source>
</evidence>
<evidence type="ECO:0000313" key="9">
    <source>
        <dbReference type="Proteomes" id="UP000014197"/>
    </source>
</evidence>
<dbReference type="PROSITE" id="PS51071">
    <property type="entry name" value="HTH_RPIR"/>
    <property type="match status" value="1"/>
</dbReference>
<proteinExistence type="predicted"/>
<evidence type="ECO:0000259" key="4">
    <source>
        <dbReference type="PROSITE" id="PS51071"/>
    </source>
</evidence>
<dbReference type="eggNOG" id="COG1737">
    <property type="taxonomic scope" value="Bacteria"/>
</dbReference>
<dbReference type="CDD" id="cd05013">
    <property type="entry name" value="SIS_RpiR"/>
    <property type="match status" value="1"/>
</dbReference>
<dbReference type="AlphaFoldDB" id="R2Q8R0"/>
<dbReference type="RefSeq" id="WP_010763059.1">
    <property type="nucleotide sequence ID" value="NZ_KB946316.1"/>
</dbReference>
<dbReference type="GO" id="GO:0003700">
    <property type="term" value="F:DNA-binding transcription factor activity"/>
    <property type="evidence" value="ECO:0007669"/>
    <property type="project" value="InterPro"/>
</dbReference>
<dbReference type="Proteomes" id="UP000013858">
    <property type="component" value="Unassembled WGS sequence"/>
</dbReference>
<evidence type="ECO:0000259" key="5">
    <source>
        <dbReference type="PROSITE" id="PS51464"/>
    </source>
</evidence>